<comment type="caution">
    <text evidence="2">The sequence shown here is derived from an EMBL/GenBank/DDBJ whole genome shotgun (WGS) entry which is preliminary data.</text>
</comment>
<protein>
    <submittedName>
        <fullName evidence="2">Diguanylate cyclase (GGDEF)-like protein</fullName>
    </submittedName>
</protein>
<dbReference type="RefSeq" id="WP_175423633.1">
    <property type="nucleotide sequence ID" value="NZ_CP040709.1"/>
</dbReference>
<evidence type="ECO:0000313" key="3">
    <source>
        <dbReference type="Proteomes" id="UP000554837"/>
    </source>
</evidence>
<dbReference type="PANTHER" id="PTHR46663:SF2">
    <property type="entry name" value="GGDEF DOMAIN-CONTAINING PROTEIN"/>
    <property type="match status" value="1"/>
</dbReference>
<dbReference type="InterPro" id="IPR029787">
    <property type="entry name" value="Nucleotide_cyclase"/>
</dbReference>
<gene>
    <name evidence="2" type="ORF">HNQ51_001334</name>
</gene>
<dbReference type="SUPFAM" id="SSF55073">
    <property type="entry name" value="Nucleotide cyclase"/>
    <property type="match status" value="1"/>
</dbReference>
<organism evidence="2 3">
    <name type="scientific">Inhella inkyongensis</name>
    <dbReference type="NCBI Taxonomy" id="392593"/>
    <lineage>
        <taxon>Bacteria</taxon>
        <taxon>Pseudomonadati</taxon>
        <taxon>Pseudomonadota</taxon>
        <taxon>Betaproteobacteria</taxon>
        <taxon>Burkholderiales</taxon>
        <taxon>Sphaerotilaceae</taxon>
        <taxon>Inhella</taxon>
    </lineage>
</organism>
<dbReference type="InterPro" id="IPR000160">
    <property type="entry name" value="GGDEF_dom"/>
</dbReference>
<dbReference type="AlphaFoldDB" id="A0A840S602"/>
<dbReference type="Pfam" id="PF00990">
    <property type="entry name" value="GGDEF"/>
    <property type="match status" value="1"/>
</dbReference>
<dbReference type="NCBIfam" id="TIGR00254">
    <property type="entry name" value="GGDEF"/>
    <property type="match status" value="1"/>
</dbReference>
<reference evidence="2 3" key="1">
    <citation type="submission" date="2020-08" db="EMBL/GenBank/DDBJ databases">
        <title>Genomic Encyclopedia of Type Strains, Phase IV (KMG-IV): sequencing the most valuable type-strain genomes for metagenomic binning, comparative biology and taxonomic classification.</title>
        <authorList>
            <person name="Goeker M."/>
        </authorList>
    </citation>
    <scope>NUCLEOTIDE SEQUENCE [LARGE SCALE GENOMIC DNA]</scope>
    <source>
        <strain evidence="2 3">DSM 23958</strain>
    </source>
</reference>
<dbReference type="InterPro" id="IPR052163">
    <property type="entry name" value="DGC-Regulatory_Protein"/>
</dbReference>
<dbReference type="PROSITE" id="PS50887">
    <property type="entry name" value="GGDEF"/>
    <property type="match status" value="1"/>
</dbReference>
<accession>A0A840S602</accession>
<feature type="domain" description="GGDEF" evidence="1">
    <location>
        <begin position="77"/>
        <end position="209"/>
    </location>
</feature>
<keyword evidence="3" id="KW-1185">Reference proteome</keyword>
<dbReference type="CDD" id="cd01949">
    <property type="entry name" value="GGDEF"/>
    <property type="match status" value="1"/>
</dbReference>
<proteinExistence type="predicted"/>
<evidence type="ECO:0000259" key="1">
    <source>
        <dbReference type="PROSITE" id="PS50887"/>
    </source>
</evidence>
<evidence type="ECO:0000313" key="2">
    <source>
        <dbReference type="EMBL" id="MBB5204041.1"/>
    </source>
</evidence>
<dbReference type="InterPro" id="IPR043128">
    <property type="entry name" value="Rev_trsase/Diguanyl_cyclase"/>
</dbReference>
<dbReference type="Proteomes" id="UP000554837">
    <property type="component" value="Unassembled WGS sequence"/>
</dbReference>
<dbReference type="SMART" id="SM00267">
    <property type="entry name" value="GGDEF"/>
    <property type="match status" value="1"/>
</dbReference>
<dbReference type="PANTHER" id="PTHR46663">
    <property type="entry name" value="DIGUANYLATE CYCLASE DGCT-RELATED"/>
    <property type="match status" value="1"/>
</dbReference>
<dbReference type="Gene3D" id="3.30.70.270">
    <property type="match status" value="1"/>
</dbReference>
<sequence length="209" mass="22522">MNPFSPRSKLTTDCSKTQLRRLLRVLATTRKALRAARAREQLARQRSQCDDLTGLANREGFACLTRANLADPLPLDQVCALLFIDLDGFKAINDQLGHAAGDRLLQIVGARLTHAMRAGDSVSRHGGDEFLCLLPQLHSEARAMSIAQQLVGLIAAPCELGGIRVSVRPSIGLAFYPRDGATLELLLAHADQAMYAAKRDGGGVAAAQR</sequence>
<name>A0A840S602_9BURK</name>
<dbReference type="EMBL" id="JACHHO010000001">
    <property type="protein sequence ID" value="MBB5204041.1"/>
    <property type="molecule type" value="Genomic_DNA"/>
</dbReference>